<name>A0ACA9QNB8_9GLOM</name>
<comment type="caution">
    <text evidence="1">The sequence shown here is derived from an EMBL/GenBank/DDBJ whole genome shotgun (WGS) entry which is preliminary data.</text>
</comment>
<feature type="non-terminal residue" evidence="1">
    <location>
        <position position="1"/>
    </location>
</feature>
<organism evidence="1 2">
    <name type="scientific">Dentiscutata heterogama</name>
    <dbReference type="NCBI Taxonomy" id="1316150"/>
    <lineage>
        <taxon>Eukaryota</taxon>
        <taxon>Fungi</taxon>
        <taxon>Fungi incertae sedis</taxon>
        <taxon>Mucoromycota</taxon>
        <taxon>Glomeromycotina</taxon>
        <taxon>Glomeromycetes</taxon>
        <taxon>Diversisporales</taxon>
        <taxon>Gigasporaceae</taxon>
        <taxon>Dentiscutata</taxon>
    </lineage>
</organism>
<gene>
    <name evidence="1" type="ORF">DHETER_LOCUS15078</name>
</gene>
<protein>
    <submittedName>
        <fullName evidence="1">15872_t:CDS:1</fullName>
    </submittedName>
</protein>
<reference evidence="1" key="1">
    <citation type="submission" date="2021-06" db="EMBL/GenBank/DDBJ databases">
        <authorList>
            <person name="Kallberg Y."/>
            <person name="Tangrot J."/>
            <person name="Rosling A."/>
        </authorList>
    </citation>
    <scope>NUCLEOTIDE SEQUENCE</scope>
    <source>
        <strain evidence="1">IL203A</strain>
    </source>
</reference>
<keyword evidence="2" id="KW-1185">Reference proteome</keyword>
<evidence type="ECO:0000313" key="1">
    <source>
        <dbReference type="EMBL" id="CAG8758030.1"/>
    </source>
</evidence>
<proteinExistence type="predicted"/>
<dbReference type="EMBL" id="CAJVPU010049771">
    <property type="protein sequence ID" value="CAG8758030.1"/>
    <property type="molecule type" value="Genomic_DNA"/>
</dbReference>
<accession>A0ACA9QNB8</accession>
<dbReference type="Proteomes" id="UP000789702">
    <property type="component" value="Unassembled WGS sequence"/>
</dbReference>
<evidence type="ECO:0000313" key="2">
    <source>
        <dbReference type="Proteomes" id="UP000789702"/>
    </source>
</evidence>
<sequence>LLLKVDMKIFDLCDLIITFDSFFGLMLWVIKGPFILMPIKNSSEDFSAVDKLEYGRSFE</sequence>